<dbReference type="SUPFAM" id="SSF51735">
    <property type="entry name" value="NAD(P)-binding Rossmann-fold domains"/>
    <property type="match status" value="1"/>
</dbReference>
<dbReference type="InterPro" id="IPR002347">
    <property type="entry name" value="SDR_fam"/>
</dbReference>
<dbReference type="PRINTS" id="PR00080">
    <property type="entry name" value="SDRFAMILY"/>
</dbReference>
<reference evidence="5 6" key="1">
    <citation type="journal article" date="2018" name="Evol. Lett.">
        <title>Horizontal gene cluster transfer increased hallucinogenic mushroom diversity.</title>
        <authorList>
            <person name="Reynolds H.T."/>
            <person name="Vijayakumar V."/>
            <person name="Gluck-Thaler E."/>
            <person name="Korotkin H.B."/>
            <person name="Matheny P.B."/>
            <person name="Slot J.C."/>
        </authorList>
    </citation>
    <scope>NUCLEOTIDE SEQUENCE [LARGE SCALE GENOMIC DNA]</scope>
    <source>
        <strain evidence="5 6">2629</strain>
    </source>
</reference>
<evidence type="ECO:0000256" key="3">
    <source>
        <dbReference type="ARBA" id="ARBA00023002"/>
    </source>
</evidence>
<evidence type="ECO:0000256" key="4">
    <source>
        <dbReference type="RuleBase" id="RU000363"/>
    </source>
</evidence>
<dbReference type="InterPro" id="IPR051911">
    <property type="entry name" value="SDR_oxidoreductase"/>
</dbReference>
<dbReference type="STRING" id="181874.A0A409W7K2"/>
<dbReference type="PROSITE" id="PS00061">
    <property type="entry name" value="ADH_SHORT"/>
    <property type="match status" value="1"/>
</dbReference>
<dbReference type="PANTHER" id="PTHR43976">
    <property type="entry name" value="SHORT CHAIN DEHYDROGENASE"/>
    <property type="match status" value="1"/>
</dbReference>
<evidence type="ECO:0000256" key="1">
    <source>
        <dbReference type="ARBA" id="ARBA00006484"/>
    </source>
</evidence>
<proteinExistence type="inferred from homology"/>
<comment type="similarity">
    <text evidence="1 4">Belongs to the short-chain dehydrogenases/reductases (SDR) family.</text>
</comment>
<dbReference type="Proteomes" id="UP000284842">
    <property type="component" value="Unassembled WGS sequence"/>
</dbReference>
<dbReference type="Gene3D" id="3.40.50.720">
    <property type="entry name" value="NAD(P)-binding Rossmann-like Domain"/>
    <property type="match status" value="2"/>
</dbReference>
<dbReference type="OrthoDB" id="1274115at2759"/>
<dbReference type="Pfam" id="PF00106">
    <property type="entry name" value="adh_short"/>
    <property type="match status" value="1"/>
</dbReference>
<evidence type="ECO:0008006" key="7">
    <source>
        <dbReference type="Google" id="ProtNLM"/>
    </source>
</evidence>
<dbReference type="InterPro" id="IPR020904">
    <property type="entry name" value="Sc_DH/Rdtase_CS"/>
</dbReference>
<accession>A0A409W7K2</accession>
<evidence type="ECO:0000313" key="6">
    <source>
        <dbReference type="Proteomes" id="UP000284842"/>
    </source>
</evidence>
<organism evidence="5 6">
    <name type="scientific">Panaeolus cyanescens</name>
    <dbReference type="NCBI Taxonomy" id="181874"/>
    <lineage>
        <taxon>Eukaryota</taxon>
        <taxon>Fungi</taxon>
        <taxon>Dikarya</taxon>
        <taxon>Basidiomycota</taxon>
        <taxon>Agaricomycotina</taxon>
        <taxon>Agaricomycetes</taxon>
        <taxon>Agaricomycetidae</taxon>
        <taxon>Agaricales</taxon>
        <taxon>Agaricineae</taxon>
        <taxon>Galeropsidaceae</taxon>
        <taxon>Panaeolus</taxon>
    </lineage>
</organism>
<comment type="caution">
    <text evidence="5">The sequence shown here is derived from an EMBL/GenBank/DDBJ whole genome shotgun (WGS) entry which is preliminary data.</text>
</comment>
<gene>
    <name evidence="5" type="ORF">CVT24_000119</name>
</gene>
<evidence type="ECO:0000313" key="5">
    <source>
        <dbReference type="EMBL" id="PPQ74486.1"/>
    </source>
</evidence>
<dbReference type="PRINTS" id="PR00081">
    <property type="entry name" value="GDHRDH"/>
</dbReference>
<dbReference type="InterPro" id="IPR036291">
    <property type="entry name" value="NAD(P)-bd_dom_sf"/>
</dbReference>
<keyword evidence="2" id="KW-0521">NADP</keyword>
<keyword evidence="3" id="KW-0560">Oxidoreductase</keyword>
<protein>
    <recommendedName>
        <fullName evidence="7">NAD(P)-binding protein</fullName>
    </recommendedName>
</protein>
<evidence type="ECO:0000256" key="2">
    <source>
        <dbReference type="ARBA" id="ARBA00022857"/>
    </source>
</evidence>
<dbReference type="GO" id="GO:0016491">
    <property type="term" value="F:oxidoreductase activity"/>
    <property type="evidence" value="ECO:0007669"/>
    <property type="project" value="UniProtKB-KW"/>
</dbReference>
<dbReference type="PANTHER" id="PTHR43976:SF16">
    <property type="entry name" value="SHORT-CHAIN DEHYDROGENASE_REDUCTASE FAMILY PROTEIN"/>
    <property type="match status" value="1"/>
</dbReference>
<dbReference type="EMBL" id="NHTK01005749">
    <property type="protein sequence ID" value="PPQ74486.1"/>
    <property type="molecule type" value="Genomic_DNA"/>
</dbReference>
<name>A0A409W7K2_9AGAR</name>
<dbReference type="InParanoid" id="A0A409W7K2"/>
<keyword evidence="6" id="KW-1185">Reference proteome</keyword>
<dbReference type="AlphaFoldDB" id="A0A409W7K2"/>
<sequence>MSTPSKSDPLVWLITGTSSGFGTQFVYEALARGDKVIATARSKSLHKLDLLKNQGADVLELDLTAPEEVLKEAARMAVGVYGRVDVLVNNAGYVQTGTVEEVTAEEAQRIYRSEGAMGLYASTKWALRALTLALHDELSPLNIHTTCMDFGHFRTPILDHSQRGEEVRRIEDYKDVGGRIEERFRAYNGKQPGDPSKGIHIAVDIIRGEGIALDKTFPVSICFGSDCYTLARKAHEDALMNLEEWKDVTCSTDF</sequence>